<feature type="domain" description="Baseplate J-like C-terminal" evidence="3">
    <location>
        <begin position="281"/>
        <end position="362"/>
    </location>
</feature>
<evidence type="ECO:0000313" key="4">
    <source>
        <dbReference type="EMBL" id="NLR73593.1"/>
    </source>
</evidence>
<dbReference type="PANTHER" id="PTHR35862">
    <property type="entry name" value="FELS-2 PROPHAGE PROTEIN"/>
    <property type="match status" value="1"/>
</dbReference>
<keyword evidence="5" id="KW-1185">Reference proteome</keyword>
<dbReference type="PIRSF" id="PIRSF020481">
    <property type="entry name" value="BAP"/>
    <property type="match status" value="1"/>
</dbReference>
<dbReference type="Proteomes" id="UP000587991">
    <property type="component" value="Unassembled WGS sequence"/>
</dbReference>
<dbReference type="Pfam" id="PF04865">
    <property type="entry name" value="Baseplate_J"/>
    <property type="match status" value="1"/>
</dbReference>
<evidence type="ECO:0000313" key="5">
    <source>
        <dbReference type="Proteomes" id="UP000587991"/>
    </source>
</evidence>
<dbReference type="InterPro" id="IPR058531">
    <property type="entry name" value="Baseplate_J_M"/>
</dbReference>
<gene>
    <name evidence="4" type="ORF">HF682_00255</name>
</gene>
<dbReference type="InterPro" id="IPR014507">
    <property type="entry name" value="Baseplate_assembly_J_pred"/>
</dbReference>
<feature type="domain" description="Baseplate protein J-like barrel" evidence="1">
    <location>
        <begin position="94"/>
        <end position="183"/>
    </location>
</feature>
<dbReference type="AlphaFoldDB" id="A0A847S1J4"/>
<evidence type="ECO:0000259" key="3">
    <source>
        <dbReference type="Pfam" id="PF26079"/>
    </source>
</evidence>
<organism evidence="4 5">
    <name type="scientific">Leeia aquatica</name>
    <dbReference type="NCBI Taxonomy" id="2725557"/>
    <lineage>
        <taxon>Bacteria</taxon>
        <taxon>Pseudomonadati</taxon>
        <taxon>Pseudomonadota</taxon>
        <taxon>Betaproteobacteria</taxon>
        <taxon>Neisseriales</taxon>
        <taxon>Leeiaceae</taxon>
        <taxon>Leeia</taxon>
    </lineage>
</organism>
<reference evidence="4 5" key="1">
    <citation type="submission" date="2020-04" db="EMBL/GenBank/DDBJ databases">
        <title>Draft genome of Leeia sp. IMCC25680.</title>
        <authorList>
            <person name="Song J."/>
            <person name="Cho J.-C."/>
        </authorList>
    </citation>
    <scope>NUCLEOTIDE SEQUENCE [LARGE SCALE GENOMIC DNA]</scope>
    <source>
        <strain evidence="4 5">IMCC25680</strain>
    </source>
</reference>
<evidence type="ECO:0000259" key="2">
    <source>
        <dbReference type="Pfam" id="PF26078"/>
    </source>
</evidence>
<feature type="domain" description="Baseplate J-like central" evidence="2">
    <location>
        <begin position="204"/>
        <end position="274"/>
    </location>
</feature>
<dbReference type="EMBL" id="JABAIM010000001">
    <property type="protein sequence ID" value="NLR73593.1"/>
    <property type="molecule type" value="Genomic_DNA"/>
</dbReference>
<proteinExistence type="predicted"/>
<dbReference type="InterPro" id="IPR006949">
    <property type="entry name" value="Barrel_Baseplate_J-like"/>
</dbReference>
<evidence type="ECO:0000259" key="1">
    <source>
        <dbReference type="Pfam" id="PF04865"/>
    </source>
</evidence>
<protein>
    <submittedName>
        <fullName evidence="4">Baseplate protein</fullName>
    </submittedName>
</protein>
<dbReference type="Pfam" id="PF26078">
    <property type="entry name" value="Baseplate_J_M"/>
    <property type="match status" value="1"/>
</dbReference>
<dbReference type="RefSeq" id="WP_168875262.1">
    <property type="nucleotide sequence ID" value="NZ_JABAIM010000001.1"/>
</dbReference>
<name>A0A847S1J4_9NEIS</name>
<dbReference type="PANTHER" id="PTHR35862:SF1">
    <property type="entry name" value="FELS-2 PROPHAGE PROTEIN"/>
    <property type="match status" value="1"/>
</dbReference>
<sequence>MSNLPEPDFISRDPQAITAEMIAQYEQLTGRTLYPAQVERLLIDVIAYRETLVRIGIQEAAKQNLVAYAQPPMIDYLGELVGVTRLPAQPARTTLRFSVETAQASSLLIPSGTRVEGGDGTVAFATDEDVTLQAGQLSVEVDASCETAGTIGNGWLAGQINSLLDELSHVDLTALNTSVTANGFDEEDTERLRERIRLAPESFSNAGSRLAYRFHALKAHQSIVDVAVLSPTPGAVKLYPLLASGLPDSNMLSLVEVTCSADRVRPLTDQVQALSPVAVDYAITAQLQLYSNVDAASVKALAQQRAEAYRAERAAGLGRDIVPSQVTAALQVPGVYQVILTAPALKTLADYEWARCTGITLTVTGTVNG</sequence>
<comment type="caution">
    <text evidence="4">The sequence shown here is derived from an EMBL/GenBank/DDBJ whole genome shotgun (WGS) entry which is preliminary data.</text>
</comment>
<dbReference type="InterPro" id="IPR052726">
    <property type="entry name" value="Phage_Baseplate_Hub"/>
</dbReference>
<accession>A0A847S1J4</accession>
<dbReference type="Pfam" id="PF26079">
    <property type="entry name" value="Baseplate_J_C"/>
    <property type="match status" value="1"/>
</dbReference>
<dbReference type="InterPro" id="IPR058530">
    <property type="entry name" value="Baseplate_J-like_C"/>
</dbReference>